<comment type="function">
    <text evidence="1">Could be a virulence factor.</text>
</comment>
<gene>
    <name evidence="7" type="ORF">Wenmar_04015</name>
</gene>
<keyword evidence="8" id="KW-1185">Reference proteome</keyword>
<dbReference type="STRING" id="1123501.Wenmar_04015"/>
<dbReference type="SUPFAM" id="SSF56024">
    <property type="entry name" value="Phospholipase D/nuclease"/>
    <property type="match status" value="2"/>
</dbReference>
<dbReference type="PANTHER" id="PTHR21248">
    <property type="entry name" value="CARDIOLIPIN SYNTHASE"/>
    <property type="match status" value="1"/>
</dbReference>
<organism evidence="7 8">
    <name type="scientific">Wenxinia marina DSM 24838</name>
    <dbReference type="NCBI Taxonomy" id="1123501"/>
    <lineage>
        <taxon>Bacteria</taxon>
        <taxon>Pseudomonadati</taxon>
        <taxon>Pseudomonadota</taxon>
        <taxon>Alphaproteobacteria</taxon>
        <taxon>Rhodobacterales</taxon>
        <taxon>Roseobacteraceae</taxon>
        <taxon>Wenxinia</taxon>
    </lineage>
</organism>
<keyword evidence="4" id="KW-0964">Secreted</keyword>
<feature type="domain" description="PLD phosphodiesterase" evidence="6">
    <location>
        <begin position="407"/>
        <end position="434"/>
    </location>
</feature>
<dbReference type="PANTHER" id="PTHR21248:SF12">
    <property type="entry name" value="CARDIOLIPIN SYNTHASE C"/>
    <property type="match status" value="1"/>
</dbReference>
<evidence type="ECO:0000256" key="3">
    <source>
        <dbReference type="ARBA" id="ARBA00018392"/>
    </source>
</evidence>
<feature type="domain" description="PLD phosphodiesterase" evidence="6">
    <location>
        <begin position="170"/>
        <end position="197"/>
    </location>
</feature>
<reference evidence="7 8" key="1">
    <citation type="submission" date="2013-01" db="EMBL/GenBank/DDBJ databases">
        <authorList>
            <person name="Fiebig A."/>
            <person name="Goeker M."/>
            <person name="Klenk H.-P.P."/>
        </authorList>
    </citation>
    <scope>NUCLEOTIDE SEQUENCE [LARGE SCALE GENOMIC DNA]</scope>
    <source>
        <strain evidence="7 8">DSM 24838</strain>
    </source>
</reference>
<comment type="caution">
    <text evidence="7">The sequence shown here is derived from an EMBL/GenBank/DDBJ whole genome shotgun (WGS) entry which is preliminary data.</text>
</comment>
<evidence type="ECO:0000313" key="8">
    <source>
        <dbReference type="Proteomes" id="UP000035100"/>
    </source>
</evidence>
<sequence length="513" mass="55928">MQTILIAILATLALVAVFLVLLGRRIWSLPDLSRRIDPPPAPVPEGGALAEAFGAAIAAHPGRSGVMPIPGGPGAFALRVALIRAAARRLDVQYYIWQRDVTGLLLLDELRKAADRGVSVRLLIDDNGIPALDDLLAELDAQPNAEVRLFNPFVLRRPKALNYLFDFPRLNRRMHNKSLTADGIATIVGGRNIGDIYFGHGEAHYRDLDALAVGEGAAETAHDFQRYWTSASAYPAGWLLAPPRLGSLDSALVPYRAGGEVARLLAEVEARGPMDAILKGELPLDWCRVDLVSDDPRKALGDGKDPSRLLDRLIEGRVAPKRSLTLISAYFVPERRGAAYLISLARAGVRVRVLTNALESTDVTLVHSGYIRYRRALARAGVQLFELRPVLGREEARRVDTRLIGKGTASLHAKSFSADGARVFIGSYNFDQRSLNLNCENGVLIESERLAAVLEERFDSEIRPLAWEVTAAPGGGLTWTGSDGAVWRHDPGTRAGTRLLVRAASRLPIAWLL</sequence>
<comment type="subcellular location">
    <subcellularLocation>
        <location evidence="2">Secreted</location>
    </subcellularLocation>
</comment>
<evidence type="ECO:0000256" key="1">
    <source>
        <dbReference type="ARBA" id="ARBA00003145"/>
    </source>
</evidence>
<protein>
    <recommendedName>
        <fullName evidence="3">Phospholipase D</fullName>
    </recommendedName>
    <alternativeName>
        <fullName evidence="5">Choline phosphatase</fullName>
    </alternativeName>
</protein>
<name>A0A0D0PYU9_9RHOB</name>
<dbReference type="PATRIC" id="fig|1123501.6.peg.4146"/>
<accession>A0A0D0PYU9</accession>
<evidence type="ECO:0000256" key="2">
    <source>
        <dbReference type="ARBA" id="ARBA00004613"/>
    </source>
</evidence>
<proteinExistence type="predicted"/>
<dbReference type="RefSeq" id="WP_018302664.1">
    <property type="nucleotide sequence ID" value="NZ_KB902287.1"/>
</dbReference>
<dbReference type="GO" id="GO:0030572">
    <property type="term" value="F:phosphatidyltransferase activity"/>
    <property type="evidence" value="ECO:0007669"/>
    <property type="project" value="UniProtKB-ARBA"/>
</dbReference>
<dbReference type="CDD" id="cd09111">
    <property type="entry name" value="PLDc_ymdC_like_1"/>
    <property type="match status" value="1"/>
</dbReference>
<dbReference type="Pfam" id="PF13091">
    <property type="entry name" value="PLDc_2"/>
    <property type="match status" value="2"/>
</dbReference>
<dbReference type="eggNOG" id="COG1502">
    <property type="taxonomic scope" value="Bacteria"/>
</dbReference>
<evidence type="ECO:0000313" key="7">
    <source>
        <dbReference type="EMBL" id="KIQ67589.1"/>
    </source>
</evidence>
<evidence type="ECO:0000256" key="4">
    <source>
        <dbReference type="ARBA" id="ARBA00022525"/>
    </source>
</evidence>
<dbReference type="Gene3D" id="3.30.870.10">
    <property type="entry name" value="Endonuclease Chain A"/>
    <property type="match status" value="2"/>
</dbReference>
<dbReference type="OrthoDB" id="9814092at2"/>
<dbReference type="InterPro" id="IPR001736">
    <property type="entry name" value="PLipase_D/transphosphatidylase"/>
</dbReference>
<dbReference type="InterPro" id="IPR025202">
    <property type="entry name" value="PLD-like_dom"/>
</dbReference>
<dbReference type="PROSITE" id="PS50035">
    <property type="entry name" value="PLD"/>
    <property type="match status" value="2"/>
</dbReference>
<dbReference type="SMART" id="SM00155">
    <property type="entry name" value="PLDc"/>
    <property type="match status" value="2"/>
</dbReference>
<dbReference type="CDD" id="cd09113">
    <property type="entry name" value="PLDc_ymdC_like_2"/>
    <property type="match status" value="1"/>
</dbReference>
<dbReference type="Proteomes" id="UP000035100">
    <property type="component" value="Unassembled WGS sequence"/>
</dbReference>
<dbReference type="GO" id="GO:0005576">
    <property type="term" value="C:extracellular region"/>
    <property type="evidence" value="ECO:0007669"/>
    <property type="project" value="UniProtKB-SubCell"/>
</dbReference>
<evidence type="ECO:0000256" key="5">
    <source>
        <dbReference type="ARBA" id="ARBA00029594"/>
    </source>
</evidence>
<dbReference type="EMBL" id="AONG01000022">
    <property type="protein sequence ID" value="KIQ67589.1"/>
    <property type="molecule type" value="Genomic_DNA"/>
</dbReference>
<evidence type="ECO:0000259" key="6">
    <source>
        <dbReference type="PROSITE" id="PS50035"/>
    </source>
</evidence>
<dbReference type="AlphaFoldDB" id="A0A0D0PYU9"/>
<dbReference type="GO" id="GO:0032049">
    <property type="term" value="P:cardiolipin biosynthetic process"/>
    <property type="evidence" value="ECO:0007669"/>
    <property type="project" value="UniProtKB-ARBA"/>
</dbReference>